<evidence type="ECO:0000256" key="1">
    <source>
        <dbReference type="SAM" id="Phobius"/>
    </source>
</evidence>
<proteinExistence type="predicted"/>
<feature type="signal peptide" evidence="2">
    <location>
        <begin position="1"/>
        <end position="26"/>
    </location>
</feature>
<keyword evidence="1" id="KW-1133">Transmembrane helix</keyword>
<organism evidence="3 4">
    <name type="scientific">Nelumbo nucifera</name>
    <name type="common">Sacred lotus</name>
    <dbReference type="NCBI Taxonomy" id="4432"/>
    <lineage>
        <taxon>Eukaryota</taxon>
        <taxon>Viridiplantae</taxon>
        <taxon>Streptophyta</taxon>
        <taxon>Embryophyta</taxon>
        <taxon>Tracheophyta</taxon>
        <taxon>Spermatophyta</taxon>
        <taxon>Magnoliopsida</taxon>
        <taxon>Proteales</taxon>
        <taxon>Nelumbonaceae</taxon>
        <taxon>Nelumbo</taxon>
    </lineage>
</organism>
<reference evidence="3 4" key="1">
    <citation type="journal article" date="2020" name="Mol. Biol. Evol.">
        <title>Distinct Expression and Methylation Patterns for Genes with Different Fates following a Single Whole-Genome Duplication in Flowering Plants.</title>
        <authorList>
            <person name="Shi T."/>
            <person name="Rahmani R.S."/>
            <person name="Gugger P.F."/>
            <person name="Wang M."/>
            <person name="Li H."/>
            <person name="Zhang Y."/>
            <person name="Li Z."/>
            <person name="Wang Q."/>
            <person name="Van de Peer Y."/>
            <person name="Marchal K."/>
            <person name="Chen J."/>
        </authorList>
    </citation>
    <scope>NUCLEOTIDE SEQUENCE [LARGE SCALE GENOMIC DNA]</scope>
    <source>
        <tissue evidence="3">Leaf</tissue>
    </source>
</reference>
<dbReference type="AlphaFoldDB" id="A0A822ZGL2"/>
<name>A0A822ZGL2_NELNU</name>
<evidence type="ECO:0000313" key="3">
    <source>
        <dbReference type="EMBL" id="DAD43743.1"/>
    </source>
</evidence>
<comment type="caution">
    <text evidence="3">The sequence shown here is derived from an EMBL/GenBank/DDBJ whole genome shotgun (WGS) entry which is preliminary data.</text>
</comment>
<evidence type="ECO:0000256" key="2">
    <source>
        <dbReference type="SAM" id="SignalP"/>
    </source>
</evidence>
<feature type="chain" id="PRO_5032418291" evidence="2">
    <location>
        <begin position="27"/>
        <end position="107"/>
    </location>
</feature>
<dbReference type="EMBL" id="DUZY01000006">
    <property type="protein sequence ID" value="DAD43743.1"/>
    <property type="molecule type" value="Genomic_DNA"/>
</dbReference>
<keyword evidence="1" id="KW-0812">Transmembrane</keyword>
<feature type="transmembrane region" description="Helical" evidence="1">
    <location>
        <begin position="56"/>
        <end position="76"/>
    </location>
</feature>
<sequence>MIIHSLYFSFLPLLSLFLLLLPTSLQFPLPLFSMIAATTHSSTGFIFPLPFSRSPLLFSLCHSYLFFSSYFSLHLLKTSFLVNLPIAKPNKRNDQDVHPLLQQTASN</sequence>
<keyword evidence="4" id="KW-1185">Reference proteome</keyword>
<accession>A0A822ZGL2</accession>
<dbReference type="Proteomes" id="UP000607653">
    <property type="component" value="Unassembled WGS sequence"/>
</dbReference>
<protein>
    <submittedName>
        <fullName evidence="3">Uncharacterized protein</fullName>
    </submittedName>
</protein>
<keyword evidence="1" id="KW-0472">Membrane</keyword>
<evidence type="ECO:0000313" key="4">
    <source>
        <dbReference type="Proteomes" id="UP000607653"/>
    </source>
</evidence>
<keyword evidence="2" id="KW-0732">Signal</keyword>
<gene>
    <name evidence="3" type="ORF">HUJ06_001973</name>
</gene>